<protein>
    <submittedName>
        <fullName evidence="1">Uncharacterized protein</fullName>
    </submittedName>
</protein>
<reference evidence="1 2" key="1">
    <citation type="submission" date="2023-01" db="EMBL/GenBank/DDBJ databases">
        <authorList>
            <person name="Whitehead M."/>
        </authorList>
    </citation>
    <scope>NUCLEOTIDE SEQUENCE [LARGE SCALE GENOMIC DNA]</scope>
</reference>
<proteinExistence type="predicted"/>
<evidence type="ECO:0000313" key="2">
    <source>
        <dbReference type="Proteomes" id="UP001160148"/>
    </source>
</evidence>
<accession>A0AAV0Y8Z6</accession>
<gene>
    <name evidence="1" type="ORF">MEUPH1_LOCUS30645</name>
</gene>
<dbReference type="AlphaFoldDB" id="A0AAV0Y8Z6"/>
<dbReference type="EMBL" id="CARXXK010001727">
    <property type="protein sequence ID" value="CAI6377375.1"/>
    <property type="molecule type" value="Genomic_DNA"/>
</dbReference>
<dbReference type="Proteomes" id="UP001160148">
    <property type="component" value="Unassembled WGS sequence"/>
</dbReference>
<evidence type="ECO:0000313" key="1">
    <source>
        <dbReference type="EMBL" id="CAI6377375.1"/>
    </source>
</evidence>
<keyword evidence="2" id="KW-1185">Reference proteome</keyword>
<comment type="caution">
    <text evidence="1">The sequence shown here is derived from an EMBL/GenBank/DDBJ whole genome shotgun (WGS) entry which is preliminary data.</text>
</comment>
<name>A0AAV0Y8Z6_9HEMI</name>
<organism evidence="1 2">
    <name type="scientific">Macrosiphum euphorbiae</name>
    <name type="common">potato aphid</name>
    <dbReference type="NCBI Taxonomy" id="13131"/>
    <lineage>
        <taxon>Eukaryota</taxon>
        <taxon>Metazoa</taxon>
        <taxon>Ecdysozoa</taxon>
        <taxon>Arthropoda</taxon>
        <taxon>Hexapoda</taxon>
        <taxon>Insecta</taxon>
        <taxon>Pterygota</taxon>
        <taxon>Neoptera</taxon>
        <taxon>Paraneoptera</taxon>
        <taxon>Hemiptera</taxon>
        <taxon>Sternorrhyncha</taxon>
        <taxon>Aphidomorpha</taxon>
        <taxon>Aphidoidea</taxon>
        <taxon>Aphididae</taxon>
        <taxon>Macrosiphini</taxon>
        <taxon>Macrosiphum</taxon>
    </lineage>
</organism>
<sequence length="151" mass="17352">MKIHTSRWNALNRLHEPSNEREWFPLTRVPNTDNFRIDTSRADHIRAAPRNTDPTARELYRAIPSHAPSHEPRAVGTRLNLQTALTRQNVMNFKHLQKTKKKRFCLQLLSGEQHAQCNGWAEKHFNMGWACIATFGVAIKSASKDKSISLI</sequence>